<dbReference type="OrthoDB" id="4174361at2"/>
<evidence type="ECO:0000313" key="2">
    <source>
        <dbReference type="Proteomes" id="UP000027178"/>
    </source>
</evidence>
<dbReference type="PATRIC" id="fig|1348663.4.peg.7415"/>
<comment type="caution">
    <text evidence="1">The sequence shown here is derived from an EMBL/GenBank/DDBJ whole genome shotgun (WGS) entry which is preliminary data.</text>
</comment>
<name>A0A066YGA2_9ACTN</name>
<protein>
    <submittedName>
        <fullName evidence="1">Uncharacterized protein</fullName>
    </submittedName>
</protein>
<dbReference type="AlphaFoldDB" id="A0A066YGA2"/>
<sequence length="126" mass="13474">MPHLPYDLALGRPTRWTPPTERGLGAPGRSYTLGGGLVHLTWPDFPGVQGLERHGRLAGWVEEWDVAAGTWSTLVDGCQVIDAADNQVLLSANAADALELLRLALERRAAGQLPAPDADSEPGRTT</sequence>
<dbReference type="EMBL" id="JNBY01000172">
    <property type="protein sequence ID" value="KDN80528.1"/>
    <property type="molecule type" value="Genomic_DNA"/>
</dbReference>
<keyword evidence="2" id="KW-1185">Reference proteome</keyword>
<organism evidence="1 2">
    <name type="scientific">Kitasatospora cheerisanensis KCTC 2395</name>
    <dbReference type="NCBI Taxonomy" id="1348663"/>
    <lineage>
        <taxon>Bacteria</taxon>
        <taxon>Bacillati</taxon>
        <taxon>Actinomycetota</taxon>
        <taxon>Actinomycetes</taxon>
        <taxon>Kitasatosporales</taxon>
        <taxon>Streptomycetaceae</taxon>
        <taxon>Kitasatospora</taxon>
    </lineage>
</organism>
<evidence type="ECO:0000313" key="1">
    <source>
        <dbReference type="EMBL" id="KDN80528.1"/>
    </source>
</evidence>
<reference evidence="1 2" key="1">
    <citation type="submission" date="2014-05" db="EMBL/GenBank/DDBJ databases">
        <title>Draft Genome Sequence of Kitasatospora cheerisanensis KCTC 2395.</title>
        <authorList>
            <person name="Nam D.H."/>
        </authorList>
    </citation>
    <scope>NUCLEOTIDE SEQUENCE [LARGE SCALE GENOMIC DNA]</scope>
    <source>
        <strain evidence="1 2">KCTC 2395</strain>
    </source>
</reference>
<dbReference type="RefSeq" id="WP_035875820.1">
    <property type="nucleotide sequence ID" value="NZ_KK853998.1"/>
</dbReference>
<accession>A0A066YGA2</accession>
<dbReference type="Proteomes" id="UP000027178">
    <property type="component" value="Unassembled WGS sequence"/>
</dbReference>
<dbReference type="HOGENOM" id="CLU_1978552_0_0_11"/>
<proteinExistence type="predicted"/>
<dbReference type="eggNOG" id="ENOG5030HTU">
    <property type="taxonomic scope" value="Bacteria"/>
</dbReference>
<gene>
    <name evidence="1" type="ORF">KCH_76750</name>
</gene>